<dbReference type="Proteomes" id="UP000012073">
    <property type="component" value="Unassembled WGS sequence"/>
</dbReference>
<dbReference type="AlphaFoldDB" id="R7QDQ6"/>
<protein>
    <submittedName>
        <fullName evidence="2">Uncharacterized protein</fullName>
    </submittedName>
</protein>
<feature type="compositionally biased region" description="Polar residues" evidence="1">
    <location>
        <begin position="28"/>
        <end position="37"/>
    </location>
</feature>
<organism evidence="2 3">
    <name type="scientific">Chondrus crispus</name>
    <name type="common">Carrageen Irish moss</name>
    <name type="synonym">Polymorpha crispa</name>
    <dbReference type="NCBI Taxonomy" id="2769"/>
    <lineage>
        <taxon>Eukaryota</taxon>
        <taxon>Rhodophyta</taxon>
        <taxon>Florideophyceae</taxon>
        <taxon>Rhodymeniophycidae</taxon>
        <taxon>Gigartinales</taxon>
        <taxon>Gigartinaceae</taxon>
        <taxon>Chondrus</taxon>
    </lineage>
</organism>
<dbReference type="KEGG" id="ccp:CHC_T00004919001"/>
<gene>
    <name evidence="2" type="ORF">CHC_T00004919001</name>
</gene>
<dbReference type="RefSeq" id="XP_005716466.1">
    <property type="nucleotide sequence ID" value="XM_005716409.1"/>
</dbReference>
<feature type="compositionally biased region" description="Basic residues" evidence="1">
    <location>
        <begin position="39"/>
        <end position="51"/>
    </location>
</feature>
<reference evidence="3" key="1">
    <citation type="journal article" date="2013" name="Proc. Natl. Acad. Sci. U.S.A.">
        <title>Genome structure and metabolic features in the red seaweed Chondrus crispus shed light on evolution of the Archaeplastida.</title>
        <authorList>
            <person name="Collen J."/>
            <person name="Porcel B."/>
            <person name="Carre W."/>
            <person name="Ball S.G."/>
            <person name="Chaparro C."/>
            <person name="Tonon T."/>
            <person name="Barbeyron T."/>
            <person name="Michel G."/>
            <person name="Noel B."/>
            <person name="Valentin K."/>
            <person name="Elias M."/>
            <person name="Artiguenave F."/>
            <person name="Arun A."/>
            <person name="Aury J.M."/>
            <person name="Barbosa-Neto J.F."/>
            <person name="Bothwell J.H."/>
            <person name="Bouget F.Y."/>
            <person name="Brillet L."/>
            <person name="Cabello-Hurtado F."/>
            <person name="Capella-Gutierrez S."/>
            <person name="Charrier B."/>
            <person name="Cladiere L."/>
            <person name="Cock J.M."/>
            <person name="Coelho S.M."/>
            <person name="Colleoni C."/>
            <person name="Czjzek M."/>
            <person name="Da Silva C."/>
            <person name="Delage L."/>
            <person name="Denoeud F."/>
            <person name="Deschamps P."/>
            <person name="Dittami S.M."/>
            <person name="Gabaldon T."/>
            <person name="Gachon C.M."/>
            <person name="Groisillier A."/>
            <person name="Herve C."/>
            <person name="Jabbari K."/>
            <person name="Katinka M."/>
            <person name="Kloareg B."/>
            <person name="Kowalczyk N."/>
            <person name="Labadie K."/>
            <person name="Leblanc C."/>
            <person name="Lopez P.J."/>
            <person name="McLachlan D.H."/>
            <person name="Meslet-Cladiere L."/>
            <person name="Moustafa A."/>
            <person name="Nehr Z."/>
            <person name="Nyvall Collen P."/>
            <person name="Panaud O."/>
            <person name="Partensky F."/>
            <person name="Poulain J."/>
            <person name="Rensing S.A."/>
            <person name="Rousvoal S."/>
            <person name="Samson G."/>
            <person name="Symeonidi A."/>
            <person name="Weissenbach J."/>
            <person name="Zambounis A."/>
            <person name="Wincker P."/>
            <person name="Boyen C."/>
        </authorList>
    </citation>
    <scope>NUCLEOTIDE SEQUENCE [LARGE SCALE GENOMIC DNA]</scope>
    <source>
        <strain evidence="3">cv. Stackhouse</strain>
    </source>
</reference>
<proteinExistence type="predicted"/>
<evidence type="ECO:0000256" key="1">
    <source>
        <dbReference type="SAM" id="MobiDB-lite"/>
    </source>
</evidence>
<keyword evidence="3" id="KW-1185">Reference proteome</keyword>
<sequence>MAARARRPGMITSSLAPAFRSGSARLNGCSSRPSTTCMRRLKGKRRIKTAA</sequence>
<dbReference type="GeneID" id="17324194"/>
<dbReference type="EMBL" id="HG001794">
    <property type="protein sequence ID" value="CDF36647.1"/>
    <property type="molecule type" value="Genomic_DNA"/>
</dbReference>
<dbReference type="Gramene" id="CDF36647">
    <property type="protein sequence ID" value="CDF36647"/>
    <property type="gene ID" value="CHC_T00004919001"/>
</dbReference>
<accession>R7QDQ6</accession>
<name>R7QDQ6_CHOCR</name>
<evidence type="ECO:0000313" key="3">
    <source>
        <dbReference type="Proteomes" id="UP000012073"/>
    </source>
</evidence>
<evidence type="ECO:0000313" key="2">
    <source>
        <dbReference type="EMBL" id="CDF36647.1"/>
    </source>
</evidence>
<feature type="region of interest" description="Disordered" evidence="1">
    <location>
        <begin position="22"/>
        <end position="51"/>
    </location>
</feature>